<evidence type="ECO:0000313" key="4">
    <source>
        <dbReference type="Proteomes" id="UP000038802"/>
    </source>
</evidence>
<evidence type="ECO:0000313" key="3">
    <source>
        <dbReference type="EMBL" id="COX41823.1"/>
    </source>
</evidence>
<dbReference type="Proteomes" id="UP000050164">
    <property type="component" value="Unassembled WGS sequence"/>
</dbReference>
<evidence type="ECO:0000313" key="1">
    <source>
        <dbReference type="EMBL" id="CKR74030.1"/>
    </source>
</evidence>
<gene>
    <name evidence="2" type="ORF">ERS007703_05056</name>
    <name evidence="3" type="ORF">ERS007739_01259</name>
    <name evidence="1" type="ORF">ERS027659_02103</name>
</gene>
<dbReference type="EMBL" id="CNFT01000463">
    <property type="protein sequence ID" value="CKR74030.1"/>
    <property type="molecule type" value="Genomic_DNA"/>
</dbReference>
<reference evidence="2" key="1">
    <citation type="submission" date="2015-03" db="EMBL/GenBank/DDBJ databases">
        <authorList>
            <person name="Murphy D."/>
        </authorList>
    </citation>
    <scope>NUCLEOTIDE SEQUENCE [LARGE SCALE GENOMIC DNA]</scope>
    <source>
        <strain evidence="2">K00500041</strain>
    </source>
</reference>
<dbReference type="AlphaFoldDB" id="A0A0T9DVR5"/>
<sequence>MFGQRLNTSIPFLKGLEHVRFGKDLLPCPVSCAADVHVLNEPDFRVNSPSEFDQISQLIVIGTTHHRCVYFCVRKSRGCDSLDTRDDLIVAITLTYRLEALGLQRIKTDSDAFHTRSLQAVNAVGEKDAVRRDR</sequence>
<proteinExistence type="predicted"/>
<dbReference type="Proteomes" id="UP000039021">
    <property type="component" value="Unassembled WGS sequence"/>
</dbReference>
<dbReference type="Proteomes" id="UP000038802">
    <property type="component" value="Unassembled WGS sequence"/>
</dbReference>
<reference evidence="4 5" key="2">
    <citation type="submission" date="2015-03" db="EMBL/GenBank/DDBJ databases">
        <authorList>
            <consortium name="Pathogen Informatics"/>
        </authorList>
    </citation>
    <scope>NUCLEOTIDE SEQUENCE [LARGE SCALE GENOMIC DNA]</scope>
    <source>
        <strain evidence="1 6">Bir 185</strain>
        <strain evidence="4">K00500041</strain>
        <strain evidence="5">N09902308</strain>
    </source>
</reference>
<evidence type="ECO:0000313" key="6">
    <source>
        <dbReference type="Proteomes" id="UP000050164"/>
    </source>
</evidence>
<dbReference type="EMBL" id="CSAE01001111">
    <property type="protein sequence ID" value="COX30905.1"/>
    <property type="molecule type" value="Genomic_DNA"/>
</dbReference>
<evidence type="ECO:0000313" key="2">
    <source>
        <dbReference type="EMBL" id="COX30905.1"/>
    </source>
</evidence>
<accession>A0A0T9DVR5</accession>
<dbReference type="EMBL" id="CSBK01000455">
    <property type="protein sequence ID" value="COX41823.1"/>
    <property type="molecule type" value="Genomic_DNA"/>
</dbReference>
<dbReference type="AntiFam" id="ANF00251">
    <property type="entry name" value="Shadow ORF (opposite moaA)"/>
</dbReference>
<protein>
    <submittedName>
        <fullName evidence="2">Uncharacterized protein</fullName>
    </submittedName>
</protein>
<organism evidence="2 4">
    <name type="scientific">Mycobacterium tuberculosis</name>
    <dbReference type="NCBI Taxonomy" id="1773"/>
    <lineage>
        <taxon>Bacteria</taxon>
        <taxon>Bacillati</taxon>
        <taxon>Actinomycetota</taxon>
        <taxon>Actinomycetes</taxon>
        <taxon>Mycobacteriales</taxon>
        <taxon>Mycobacteriaceae</taxon>
        <taxon>Mycobacterium</taxon>
        <taxon>Mycobacterium tuberculosis complex</taxon>
    </lineage>
</organism>
<evidence type="ECO:0000313" key="5">
    <source>
        <dbReference type="Proteomes" id="UP000039021"/>
    </source>
</evidence>
<name>A0A0T9DVR5_MYCTX</name>
<reference evidence="3" key="3">
    <citation type="submission" date="2015-03" db="EMBL/GenBank/DDBJ databases">
        <authorList>
            <consortium name="Pathogen Informatics"/>
            <person name="Murphy D."/>
        </authorList>
    </citation>
    <scope>NUCLEOTIDE SEQUENCE</scope>
    <source>
        <strain evidence="3">N09902308</strain>
    </source>
</reference>